<dbReference type="SMART" id="SM00382">
    <property type="entry name" value="AAA"/>
    <property type="match status" value="1"/>
</dbReference>
<dbReference type="FunFam" id="3.40.50.300:FF:000221">
    <property type="entry name" value="Multidrug ABC transporter ATP-binding protein"/>
    <property type="match status" value="1"/>
</dbReference>
<feature type="domain" description="ABC transporter" evidence="12">
    <location>
        <begin position="350"/>
        <end position="584"/>
    </location>
</feature>
<feature type="transmembrane region" description="Helical" evidence="11">
    <location>
        <begin position="256"/>
        <end position="274"/>
    </location>
</feature>
<evidence type="ECO:0000313" key="15">
    <source>
        <dbReference type="Proteomes" id="UP000199147"/>
    </source>
</evidence>
<dbReference type="GO" id="GO:0015421">
    <property type="term" value="F:ABC-type oligopeptide transporter activity"/>
    <property type="evidence" value="ECO:0007669"/>
    <property type="project" value="TreeGrafter"/>
</dbReference>
<dbReference type="GO" id="GO:0016887">
    <property type="term" value="F:ATP hydrolysis activity"/>
    <property type="evidence" value="ECO:0007669"/>
    <property type="project" value="InterPro"/>
</dbReference>
<dbReference type="InterPro" id="IPR003593">
    <property type="entry name" value="AAA+_ATPase"/>
</dbReference>
<dbReference type="GO" id="GO:0005524">
    <property type="term" value="F:ATP binding"/>
    <property type="evidence" value="ECO:0007669"/>
    <property type="project" value="UniProtKB-KW"/>
</dbReference>
<dbReference type="InterPro" id="IPR039421">
    <property type="entry name" value="Type_1_exporter"/>
</dbReference>
<dbReference type="Pfam" id="PF00664">
    <property type="entry name" value="ABC_membrane"/>
    <property type="match status" value="1"/>
</dbReference>
<dbReference type="Proteomes" id="UP000199147">
    <property type="component" value="Unassembled WGS sequence"/>
</dbReference>
<organism evidence="14 15">
    <name type="scientific">Mycolicibacterium neworleansense</name>
    <dbReference type="NCBI Taxonomy" id="146018"/>
    <lineage>
        <taxon>Bacteria</taxon>
        <taxon>Bacillati</taxon>
        <taxon>Actinomycetota</taxon>
        <taxon>Actinomycetes</taxon>
        <taxon>Mycobacteriales</taxon>
        <taxon>Mycobacteriaceae</taxon>
        <taxon>Mycolicibacterium</taxon>
    </lineage>
</organism>
<evidence type="ECO:0000256" key="11">
    <source>
        <dbReference type="SAM" id="Phobius"/>
    </source>
</evidence>
<keyword evidence="2" id="KW-0813">Transport</keyword>
<dbReference type="PANTHER" id="PTHR43394">
    <property type="entry name" value="ATP-DEPENDENT PERMEASE MDL1, MITOCHONDRIAL"/>
    <property type="match status" value="1"/>
</dbReference>
<evidence type="ECO:0000256" key="5">
    <source>
        <dbReference type="ARBA" id="ARBA00022692"/>
    </source>
</evidence>
<feature type="transmembrane region" description="Helical" evidence="11">
    <location>
        <begin position="150"/>
        <end position="169"/>
    </location>
</feature>
<keyword evidence="9 11" id="KW-0472">Membrane</keyword>
<evidence type="ECO:0000256" key="6">
    <source>
        <dbReference type="ARBA" id="ARBA00022741"/>
    </source>
</evidence>
<dbReference type="GO" id="GO:0005886">
    <property type="term" value="C:plasma membrane"/>
    <property type="evidence" value="ECO:0007669"/>
    <property type="project" value="UniProtKB-SubCell"/>
</dbReference>
<comment type="similarity">
    <text evidence="10">Belongs to the ABC transporter superfamily. Siderophore-Fe(3+) uptake transporter (SIUT) (TC 3.A.1.21) family.</text>
</comment>
<evidence type="ECO:0000313" key="14">
    <source>
        <dbReference type="EMBL" id="CRZ14616.1"/>
    </source>
</evidence>
<dbReference type="Pfam" id="PF00005">
    <property type="entry name" value="ABC_tran"/>
    <property type="match status" value="1"/>
</dbReference>
<keyword evidence="3" id="KW-1003">Cell membrane</keyword>
<evidence type="ECO:0000259" key="12">
    <source>
        <dbReference type="PROSITE" id="PS50893"/>
    </source>
</evidence>
<protein>
    <submittedName>
        <fullName evidence="14">ABC transporter-like protein</fullName>
    </submittedName>
</protein>
<keyword evidence="6" id="KW-0547">Nucleotide-binding</keyword>
<accession>A0A0H5RLF6</accession>
<dbReference type="STRING" id="146018.BN2156_01466"/>
<keyword evidence="5 11" id="KW-0812">Transmembrane</keyword>
<evidence type="ECO:0000256" key="4">
    <source>
        <dbReference type="ARBA" id="ARBA00022519"/>
    </source>
</evidence>
<dbReference type="EMBL" id="CWKH01000001">
    <property type="protein sequence ID" value="CRZ14616.1"/>
    <property type="molecule type" value="Genomic_DNA"/>
</dbReference>
<evidence type="ECO:0000256" key="3">
    <source>
        <dbReference type="ARBA" id="ARBA00022475"/>
    </source>
</evidence>
<reference evidence="15" key="1">
    <citation type="submission" date="2015-07" db="EMBL/GenBank/DDBJ databases">
        <authorList>
            <person name="Urmite Genomes"/>
        </authorList>
    </citation>
    <scope>NUCLEOTIDE SEQUENCE [LARGE SCALE GENOMIC DNA]</scope>
    <source>
        <strain evidence="15">type strain: ATCC 49404</strain>
    </source>
</reference>
<keyword evidence="7" id="KW-0067">ATP-binding</keyword>
<dbReference type="InterPro" id="IPR003439">
    <property type="entry name" value="ABC_transporter-like_ATP-bd"/>
</dbReference>
<evidence type="ECO:0000256" key="2">
    <source>
        <dbReference type="ARBA" id="ARBA00022448"/>
    </source>
</evidence>
<evidence type="ECO:0000256" key="8">
    <source>
        <dbReference type="ARBA" id="ARBA00022989"/>
    </source>
</evidence>
<evidence type="ECO:0000259" key="13">
    <source>
        <dbReference type="PROSITE" id="PS50929"/>
    </source>
</evidence>
<dbReference type="PROSITE" id="PS50893">
    <property type="entry name" value="ABC_TRANSPORTER_2"/>
    <property type="match status" value="1"/>
</dbReference>
<keyword evidence="8 11" id="KW-1133">Transmembrane helix</keyword>
<comment type="subcellular location">
    <subcellularLocation>
        <location evidence="1">Cell inner membrane</location>
        <topology evidence="1">Multi-pass membrane protein</topology>
    </subcellularLocation>
</comment>
<evidence type="ECO:0000256" key="10">
    <source>
        <dbReference type="ARBA" id="ARBA00023455"/>
    </source>
</evidence>
<proteinExistence type="inferred from homology"/>
<evidence type="ECO:0000256" key="7">
    <source>
        <dbReference type="ARBA" id="ARBA00022840"/>
    </source>
</evidence>
<name>A0A0H5RLF6_9MYCO</name>
<keyword evidence="15" id="KW-1185">Reference proteome</keyword>
<dbReference type="PROSITE" id="PS00211">
    <property type="entry name" value="ABC_TRANSPORTER_1"/>
    <property type="match status" value="1"/>
</dbReference>
<evidence type="ECO:0000256" key="9">
    <source>
        <dbReference type="ARBA" id="ARBA00023136"/>
    </source>
</evidence>
<dbReference type="AlphaFoldDB" id="A0A0H5RLF6"/>
<dbReference type="InterPro" id="IPR011527">
    <property type="entry name" value="ABC1_TM_dom"/>
</dbReference>
<dbReference type="SUPFAM" id="SSF52540">
    <property type="entry name" value="P-loop containing nucleoside triphosphate hydrolases"/>
    <property type="match status" value="1"/>
</dbReference>
<dbReference type="RefSeq" id="WP_090511857.1">
    <property type="nucleotide sequence ID" value="NZ_CWKH01000001.1"/>
</dbReference>
<dbReference type="OrthoDB" id="9806127at2"/>
<feature type="transmembrane region" description="Helical" evidence="11">
    <location>
        <begin position="175"/>
        <end position="195"/>
    </location>
</feature>
<feature type="transmembrane region" description="Helical" evidence="11">
    <location>
        <begin position="280"/>
        <end position="301"/>
    </location>
</feature>
<dbReference type="PANTHER" id="PTHR43394:SF1">
    <property type="entry name" value="ATP-BINDING CASSETTE SUB-FAMILY B MEMBER 10, MITOCHONDRIAL"/>
    <property type="match status" value="1"/>
</dbReference>
<gene>
    <name evidence="14" type="ORF">BN2156_01466</name>
</gene>
<dbReference type="CDD" id="cd18564">
    <property type="entry name" value="ABC_6TM_exporter_like"/>
    <property type="match status" value="1"/>
</dbReference>
<sequence>MRLILELIRPYRLLVAGIFAVLLIQIATGLAAPWPLKVVLDSVVGHHPLPGWLHGLLQPLLGGETKMHIAGLAAIMVLVIAVVAAIASYISNYLTETVGQRIGNDLRTRAYHHLQQLSLNYFDTHRVGPILSTLTDDVDTIQSFASSSTLGIATDLLTIVGMLAMMLWLQWDFTLIALAVAPLLLLFVSRIRKAVKAATHEVRRRESDIVAVAEEGLQSIRVVKAFDREDMQERELAAAGQQAVDAALNARRVKSVVSPIVGVVVAACTAVVLWRGSALILAGAMTAGTLTVFISYLASFFKPVQDLAKLTNTIAMASVGVDRVNALLTAETSVEEKPDAIDAPRIKGAISFERVAFSYDSETPVLRDVTFEVKPGQLVGVVGHTGSGKSSLVSLIPRFYDPSMGTVRIDGTDLRDYKLHELRRQIAYVLQDTVLFRGTIRDNIAFGRPDADHDEIVEMAKLANAHEFISEMPQGYDSPVGERGLTLSGGQRQRIGIARALIRDSPILILDEPTAALDAESERLVMSALQRLMKDRTVITIAHRLSTIRDADKIVVLEEGRVVEQGTHTELLTAGGRYAELHRIQYEDETT</sequence>
<feature type="transmembrane region" description="Helical" evidence="11">
    <location>
        <begin position="69"/>
        <end position="91"/>
    </location>
</feature>
<dbReference type="InterPro" id="IPR036640">
    <property type="entry name" value="ABC1_TM_sf"/>
</dbReference>
<feature type="domain" description="ABC transmembrane type-1" evidence="13">
    <location>
        <begin position="16"/>
        <end position="316"/>
    </location>
</feature>
<dbReference type="PROSITE" id="PS50929">
    <property type="entry name" value="ABC_TM1F"/>
    <property type="match status" value="1"/>
</dbReference>
<dbReference type="InterPro" id="IPR027417">
    <property type="entry name" value="P-loop_NTPase"/>
</dbReference>
<evidence type="ECO:0000256" key="1">
    <source>
        <dbReference type="ARBA" id="ARBA00004429"/>
    </source>
</evidence>
<dbReference type="Gene3D" id="3.40.50.300">
    <property type="entry name" value="P-loop containing nucleotide triphosphate hydrolases"/>
    <property type="match status" value="1"/>
</dbReference>
<dbReference type="SUPFAM" id="SSF90123">
    <property type="entry name" value="ABC transporter transmembrane region"/>
    <property type="match status" value="1"/>
</dbReference>
<keyword evidence="4" id="KW-0997">Cell inner membrane</keyword>
<dbReference type="Gene3D" id="1.20.1560.10">
    <property type="entry name" value="ABC transporter type 1, transmembrane domain"/>
    <property type="match status" value="1"/>
</dbReference>
<dbReference type="InterPro" id="IPR017871">
    <property type="entry name" value="ABC_transporter-like_CS"/>
</dbReference>